<dbReference type="InterPro" id="IPR008391">
    <property type="entry name" value="AXE1_dom"/>
</dbReference>
<evidence type="ECO:0000259" key="1">
    <source>
        <dbReference type="Pfam" id="PF05448"/>
    </source>
</evidence>
<dbReference type="RefSeq" id="WP_269879957.1">
    <property type="nucleotide sequence ID" value="NZ_JAQAGZ010000002.1"/>
</dbReference>
<feature type="domain" description="Acetyl xylan esterase" evidence="1">
    <location>
        <begin position="6"/>
        <end position="312"/>
    </location>
</feature>
<evidence type="ECO:0000313" key="2">
    <source>
        <dbReference type="EMBL" id="MCZ8511559.1"/>
    </source>
</evidence>
<dbReference type="PANTHER" id="PTHR40111">
    <property type="entry name" value="CEPHALOSPORIN-C DEACETYLASE"/>
    <property type="match status" value="1"/>
</dbReference>
<comment type="caution">
    <text evidence="2">The sequence shown here is derived from an EMBL/GenBank/DDBJ whole genome shotgun (WGS) entry which is preliminary data.</text>
</comment>
<dbReference type="InterPro" id="IPR029058">
    <property type="entry name" value="AB_hydrolase_fold"/>
</dbReference>
<keyword evidence="3" id="KW-1185">Reference proteome</keyword>
<dbReference type="Pfam" id="PF05448">
    <property type="entry name" value="AXE1"/>
    <property type="match status" value="1"/>
</dbReference>
<dbReference type="InterPro" id="IPR039069">
    <property type="entry name" value="CE7"/>
</dbReference>
<organism evidence="2 3">
    <name type="scientific">Paenibacillus gyeongsangnamensis</name>
    <dbReference type="NCBI Taxonomy" id="3388067"/>
    <lineage>
        <taxon>Bacteria</taxon>
        <taxon>Bacillati</taxon>
        <taxon>Bacillota</taxon>
        <taxon>Bacilli</taxon>
        <taxon>Bacillales</taxon>
        <taxon>Paenibacillaceae</taxon>
        <taxon>Paenibacillus</taxon>
    </lineage>
</organism>
<dbReference type="EMBL" id="JAQAGZ010000002">
    <property type="protein sequence ID" value="MCZ8511559.1"/>
    <property type="molecule type" value="Genomic_DNA"/>
</dbReference>
<dbReference type="SUPFAM" id="SSF53474">
    <property type="entry name" value="alpha/beta-Hydrolases"/>
    <property type="match status" value="1"/>
</dbReference>
<sequence length="321" mass="36029">MVLQPYDLPLSDLMTYQPALTGQPDFDEFWKKALTQLSEIPLRYELIPHDYPVNGVKVYRIQFSGFQHANIDGWLVLPDKAGPHPGLVMYHGYNWALEGNLLDTVNMGLHGYATLHMLVRGQQGNSVDNVISSNGATTGWMTKGIQNPEEYYYRAVYMDAVRAVEILASLEEVDASRIGVTGGSQGGALALAAGALSPIPAVVCADYPFLSHFERSIDIASRGPYHELNEYFRRYSDPRIEEQAKRTLSYHDIMNLAPRVQCHTWISVGLIDDLTPPSTIFAVFNHLGCSKEISIHRYFGHEFTPGAHEQKLRTLLTYLQK</sequence>
<dbReference type="Gene3D" id="3.40.50.1820">
    <property type="entry name" value="alpha/beta hydrolase"/>
    <property type="match status" value="1"/>
</dbReference>
<name>A0ABT4Q403_9BACL</name>
<protein>
    <submittedName>
        <fullName evidence="2">Acetylxylan esterase</fullName>
    </submittedName>
</protein>
<proteinExistence type="predicted"/>
<gene>
    <name evidence="2" type="ORF">O9H85_03740</name>
</gene>
<dbReference type="Proteomes" id="UP001527882">
    <property type="component" value="Unassembled WGS sequence"/>
</dbReference>
<reference evidence="2 3" key="1">
    <citation type="submission" date="2022-12" db="EMBL/GenBank/DDBJ databases">
        <title>Draft genome sequence of Paenibacillus sp. dW9.</title>
        <authorList>
            <person name="Choi E.-W."/>
            <person name="Kim D.-U."/>
        </authorList>
    </citation>
    <scope>NUCLEOTIDE SEQUENCE [LARGE SCALE GENOMIC DNA]</scope>
    <source>
        <strain evidence="3">dW9</strain>
    </source>
</reference>
<evidence type="ECO:0000313" key="3">
    <source>
        <dbReference type="Proteomes" id="UP001527882"/>
    </source>
</evidence>
<accession>A0ABT4Q403</accession>
<dbReference type="PANTHER" id="PTHR40111:SF1">
    <property type="entry name" value="CEPHALOSPORIN-C DEACETYLASE"/>
    <property type="match status" value="1"/>
</dbReference>